<keyword evidence="2" id="KW-1185">Reference proteome</keyword>
<dbReference type="EMBL" id="CM042886">
    <property type="protein sequence ID" value="KAI4341098.1"/>
    <property type="molecule type" value="Genomic_DNA"/>
</dbReference>
<organism evidence="1 2">
    <name type="scientific">Melastoma candidum</name>
    <dbReference type="NCBI Taxonomy" id="119954"/>
    <lineage>
        <taxon>Eukaryota</taxon>
        <taxon>Viridiplantae</taxon>
        <taxon>Streptophyta</taxon>
        <taxon>Embryophyta</taxon>
        <taxon>Tracheophyta</taxon>
        <taxon>Spermatophyta</taxon>
        <taxon>Magnoliopsida</taxon>
        <taxon>eudicotyledons</taxon>
        <taxon>Gunneridae</taxon>
        <taxon>Pentapetalae</taxon>
        <taxon>rosids</taxon>
        <taxon>malvids</taxon>
        <taxon>Myrtales</taxon>
        <taxon>Melastomataceae</taxon>
        <taxon>Melastomatoideae</taxon>
        <taxon>Melastomateae</taxon>
        <taxon>Melastoma</taxon>
    </lineage>
</organism>
<dbReference type="Proteomes" id="UP001057402">
    <property type="component" value="Chromosome 7"/>
</dbReference>
<name>A0ACB9NWF6_9MYRT</name>
<comment type="caution">
    <text evidence="1">The sequence shown here is derived from an EMBL/GenBank/DDBJ whole genome shotgun (WGS) entry which is preliminary data.</text>
</comment>
<gene>
    <name evidence="1" type="ORF">MLD38_025864</name>
</gene>
<accession>A0ACB9NWF6</accession>
<protein>
    <submittedName>
        <fullName evidence="1">Uncharacterized protein</fullName>
    </submittedName>
</protein>
<sequence length="202" mass="21345">MDFGRPISILLLIGTVVLIMLPCDALEFVVGGKDGWVLHPSEGYNHWAERNRFQVNDTLYFKYKRGNDSVLVVSSEDYNSCTTIKPIQSLSDGNSTFKFDRSGPFFFISGIADRCNAGQRLIVVVLAVRPKVAPPAPGALPPTPAPATTPTSPSLAPGTSAPGTPVPAPSSPTSGSARQWKLGGGLVGVMVMTLGHVIVGLI</sequence>
<evidence type="ECO:0000313" key="2">
    <source>
        <dbReference type="Proteomes" id="UP001057402"/>
    </source>
</evidence>
<evidence type="ECO:0000313" key="1">
    <source>
        <dbReference type="EMBL" id="KAI4341098.1"/>
    </source>
</evidence>
<proteinExistence type="predicted"/>
<reference evidence="2" key="1">
    <citation type="journal article" date="2023" name="Front. Plant Sci.">
        <title>Chromosomal-level genome assembly of Melastoma candidum provides insights into trichome evolution.</title>
        <authorList>
            <person name="Zhong Y."/>
            <person name="Wu W."/>
            <person name="Sun C."/>
            <person name="Zou P."/>
            <person name="Liu Y."/>
            <person name="Dai S."/>
            <person name="Zhou R."/>
        </authorList>
    </citation>
    <scope>NUCLEOTIDE SEQUENCE [LARGE SCALE GENOMIC DNA]</scope>
</reference>